<dbReference type="InterPro" id="IPR050374">
    <property type="entry name" value="RRT5_SRSF_SR"/>
</dbReference>
<dbReference type="SUPFAM" id="SSF54928">
    <property type="entry name" value="RNA-binding domain, RBD"/>
    <property type="match status" value="1"/>
</dbReference>
<dbReference type="InterPro" id="IPR011129">
    <property type="entry name" value="CSD"/>
</dbReference>
<dbReference type="PANTHER" id="PTHR23003">
    <property type="entry name" value="RNA RECOGNITION MOTIF RRM DOMAIN CONTAINING PROTEIN"/>
    <property type="match status" value="1"/>
</dbReference>
<dbReference type="InterPro" id="IPR012340">
    <property type="entry name" value="NA-bd_OB-fold"/>
</dbReference>
<keyword evidence="1 2" id="KW-0694">RNA-binding</keyword>
<dbReference type="SMART" id="SM00360">
    <property type="entry name" value="RRM"/>
    <property type="match status" value="1"/>
</dbReference>
<evidence type="ECO:0008006" key="6">
    <source>
        <dbReference type="Google" id="ProtNLM"/>
    </source>
</evidence>
<dbReference type="InterPro" id="IPR002059">
    <property type="entry name" value="CSP_DNA-bd"/>
</dbReference>
<dbReference type="EMBL" id="HBIX01035302">
    <property type="protein sequence ID" value="CAE0730304.1"/>
    <property type="molecule type" value="Transcribed_RNA"/>
</dbReference>
<evidence type="ECO:0000259" key="4">
    <source>
        <dbReference type="PROSITE" id="PS51857"/>
    </source>
</evidence>
<dbReference type="GO" id="GO:0005737">
    <property type="term" value="C:cytoplasm"/>
    <property type="evidence" value="ECO:0007669"/>
    <property type="project" value="TreeGrafter"/>
</dbReference>
<proteinExistence type="predicted"/>
<protein>
    <recommendedName>
        <fullName evidence="6">CSD domain-containing protein</fullName>
    </recommendedName>
</protein>
<dbReference type="GO" id="GO:1990904">
    <property type="term" value="C:ribonucleoprotein complex"/>
    <property type="evidence" value="ECO:0007669"/>
    <property type="project" value="TreeGrafter"/>
</dbReference>
<dbReference type="Pfam" id="PF00313">
    <property type="entry name" value="CSD"/>
    <property type="match status" value="1"/>
</dbReference>
<dbReference type="InterPro" id="IPR012677">
    <property type="entry name" value="Nucleotide-bd_a/b_plait_sf"/>
</dbReference>
<dbReference type="Gene3D" id="2.40.50.140">
    <property type="entry name" value="Nucleic acid-binding proteins"/>
    <property type="match status" value="1"/>
</dbReference>
<dbReference type="InterPro" id="IPR000504">
    <property type="entry name" value="RRM_dom"/>
</dbReference>
<dbReference type="AlphaFoldDB" id="A0A7S4AYM6"/>
<dbReference type="PANTHER" id="PTHR23003:SF3">
    <property type="entry name" value="FI21236P1-RELATED"/>
    <property type="match status" value="1"/>
</dbReference>
<dbReference type="Pfam" id="PF00076">
    <property type="entry name" value="RRM_1"/>
    <property type="match status" value="1"/>
</dbReference>
<dbReference type="PROSITE" id="PS50102">
    <property type="entry name" value="RRM"/>
    <property type="match status" value="1"/>
</dbReference>
<feature type="domain" description="RRM" evidence="3">
    <location>
        <begin position="116"/>
        <end position="188"/>
    </location>
</feature>
<evidence type="ECO:0000256" key="2">
    <source>
        <dbReference type="PROSITE-ProRule" id="PRU00176"/>
    </source>
</evidence>
<name>A0A7S4AYM6_9STRA</name>
<dbReference type="Gene3D" id="3.30.70.330">
    <property type="match status" value="1"/>
</dbReference>
<evidence type="ECO:0000313" key="5">
    <source>
        <dbReference type="EMBL" id="CAE0730304.1"/>
    </source>
</evidence>
<feature type="domain" description="CSD" evidence="4">
    <location>
        <begin position="9"/>
        <end position="84"/>
    </location>
</feature>
<dbReference type="SMART" id="SM00357">
    <property type="entry name" value="CSP"/>
    <property type="match status" value="1"/>
</dbReference>
<sequence length="190" mass="21226">MSTEDSSNRQTGIVAKWLNHRGIGFITPDGQEAEVGKDFLVHYSNIKQEPADGFKSLAEGTKVEFETTEDPKNPNKLIAINVTGVGGSNCDNYRGRRRNFHSKDKKEDDEPFVPGTQLFIGGLAEDCNWRDLKDHFKGNGEVKRADVFKKGGMGTIRYFKKEDAEAAIELLNGTEFQGNTIEVRLDKKAK</sequence>
<reference evidence="5" key="1">
    <citation type="submission" date="2021-01" db="EMBL/GenBank/DDBJ databases">
        <authorList>
            <person name="Corre E."/>
            <person name="Pelletier E."/>
            <person name="Niang G."/>
            <person name="Scheremetjew M."/>
            <person name="Finn R."/>
            <person name="Kale V."/>
            <person name="Holt S."/>
            <person name="Cochrane G."/>
            <person name="Meng A."/>
            <person name="Brown T."/>
            <person name="Cohen L."/>
        </authorList>
    </citation>
    <scope>NUCLEOTIDE SEQUENCE</scope>
    <source>
        <strain evidence="5">10249 10 AB</strain>
    </source>
</reference>
<evidence type="ECO:0000256" key="1">
    <source>
        <dbReference type="ARBA" id="ARBA00022884"/>
    </source>
</evidence>
<gene>
    <name evidence="5" type="ORF">PAUS00366_LOCUS23090</name>
</gene>
<dbReference type="InterPro" id="IPR035979">
    <property type="entry name" value="RBD_domain_sf"/>
</dbReference>
<dbReference type="GO" id="GO:0005634">
    <property type="term" value="C:nucleus"/>
    <property type="evidence" value="ECO:0007669"/>
    <property type="project" value="TreeGrafter"/>
</dbReference>
<organism evidence="5">
    <name type="scientific">Pseudo-nitzschia australis</name>
    <dbReference type="NCBI Taxonomy" id="44445"/>
    <lineage>
        <taxon>Eukaryota</taxon>
        <taxon>Sar</taxon>
        <taxon>Stramenopiles</taxon>
        <taxon>Ochrophyta</taxon>
        <taxon>Bacillariophyta</taxon>
        <taxon>Bacillariophyceae</taxon>
        <taxon>Bacillariophycidae</taxon>
        <taxon>Bacillariales</taxon>
        <taxon>Bacillariaceae</taxon>
        <taxon>Pseudo-nitzschia</taxon>
    </lineage>
</organism>
<dbReference type="SUPFAM" id="SSF50249">
    <property type="entry name" value="Nucleic acid-binding proteins"/>
    <property type="match status" value="1"/>
</dbReference>
<dbReference type="PROSITE" id="PS51857">
    <property type="entry name" value="CSD_2"/>
    <property type="match status" value="1"/>
</dbReference>
<dbReference type="GO" id="GO:0003729">
    <property type="term" value="F:mRNA binding"/>
    <property type="evidence" value="ECO:0007669"/>
    <property type="project" value="TreeGrafter"/>
</dbReference>
<accession>A0A7S4AYM6</accession>
<evidence type="ECO:0000259" key="3">
    <source>
        <dbReference type="PROSITE" id="PS50102"/>
    </source>
</evidence>